<feature type="domain" description="CENP-V/GFA" evidence="5">
    <location>
        <begin position="3"/>
        <end position="117"/>
    </location>
</feature>
<dbReference type="Gene3D" id="3.90.1590.10">
    <property type="entry name" value="glutathione-dependent formaldehyde- activating enzyme (gfa)"/>
    <property type="match status" value="1"/>
</dbReference>
<dbReference type="Proteomes" id="UP001364156">
    <property type="component" value="Chromosome"/>
</dbReference>
<evidence type="ECO:0000313" key="7">
    <source>
        <dbReference type="Proteomes" id="UP001364156"/>
    </source>
</evidence>
<dbReference type="Pfam" id="PF04828">
    <property type="entry name" value="GFA"/>
    <property type="match status" value="1"/>
</dbReference>
<dbReference type="InterPro" id="IPR006913">
    <property type="entry name" value="CENP-V/GFA"/>
</dbReference>
<evidence type="ECO:0000256" key="3">
    <source>
        <dbReference type="ARBA" id="ARBA00022833"/>
    </source>
</evidence>
<dbReference type="RefSeq" id="WP_338550107.1">
    <property type="nucleotide sequence ID" value="NZ_CP146069.1"/>
</dbReference>
<keyword evidence="3" id="KW-0862">Zinc</keyword>
<gene>
    <name evidence="6" type="ORF">RZ517_03600</name>
</gene>
<keyword evidence="4" id="KW-0456">Lyase</keyword>
<protein>
    <submittedName>
        <fullName evidence="6">GFA family protein</fullName>
    </submittedName>
</protein>
<dbReference type="PANTHER" id="PTHR33337:SF40">
    <property type="entry name" value="CENP-V_GFA DOMAIN-CONTAINING PROTEIN-RELATED"/>
    <property type="match status" value="1"/>
</dbReference>
<evidence type="ECO:0000313" key="6">
    <source>
        <dbReference type="EMBL" id="WWR47281.1"/>
    </source>
</evidence>
<dbReference type="PANTHER" id="PTHR33337">
    <property type="entry name" value="GFA DOMAIN-CONTAINING PROTEIN"/>
    <property type="match status" value="1"/>
</dbReference>
<dbReference type="PROSITE" id="PS51891">
    <property type="entry name" value="CENP_V_GFA"/>
    <property type="match status" value="1"/>
</dbReference>
<proteinExistence type="inferred from homology"/>
<evidence type="ECO:0000256" key="2">
    <source>
        <dbReference type="ARBA" id="ARBA00022723"/>
    </source>
</evidence>
<sequence>MTQRGSCLCGAVSFELSGKLRSVTACHCGQCRKQSGHYWAATSAADTGLRMIKDEGLTWFDASPTARRGFCKLCGSTLFWKPTGEDRTAVSAGALDLGSGLELTKHVHVADKGDYYDLPDGLPQFDALSGEESA</sequence>
<dbReference type="EMBL" id="CP146069">
    <property type="protein sequence ID" value="WWR47281.1"/>
    <property type="molecule type" value="Genomic_DNA"/>
</dbReference>
<accession>A0ABZ2HMV4</accession>
<organism evidence="6 7">
    <name type="scientific">Roseovarius phycicola</name>
    <dbReference type="NCBI Taxonomy" id="3080976"/>
    <lineage>
        <taxon>Bacteria</taxon>
        <taxon>Pseudomonadati</taxon>
        <taxon>Pseudomonadota</taxon>
        <taxon>Alphaproteobacteria</taxon>
        <taxon>Rhodobacterales</taxon>
        <taxon>Roseobacteraceae</taxon>
        <taxon>Roseovarius</taxon>
    </lineage>
</organism>
<name>A0ABZ2HMV4_9RHOB</name>
<comment type="similarity">
    <text evidence="1">Belongs to the Gfa family.</text>
</comment>
<keyword evidence="2" id="KW-0479">Metal-binding</keyword>
<dbReference type="InterPro" id="IPR011057">
    <property type="entry name" value="Mss4-like_sf"/>
</dbReference>
<evidence type="ECO:0000256" key="4">
    <source>
        <dbReference type="ARBA" id="ARBA00023239"/>
    </source>
</evidence>
<reference evidence="6 7" key="1">
    <citation type="submission" date="2023-10" db="EMBL/GenBank/DDBJ databases">
        <title>Roseovarius strain S88 nov., isolated from a marine algae.</title>
        <authorList>
            <person name="Lee M.W."/>
            <person name="Lee J.K."/>
            <person name="Kim J.M."/>
            <person name="Choi D.G."/>
            <person name="Baek J.H."/>
            <person name="Bayburt H."/>
            <person name="Jung J.J."/>
            <person name="Han D.M."/>
            <person name="Jeon C.O."/>
        </authorList>
    </citation>
    <scope>NUCLEOTIDE SEQUENCE [LARGE SCALE GENOMIC DNA]</scope>
    <source>
        <strain evidence="6 7">S88</strain>
    </source>
</reference>
<evidence type="ECO:0000256" key="1">
    <source>
        <dbReference type="ARBA" id="ARBA00005495"/>
    </source>
</evidence>
<keyword evidence="7" id="KW-1185">Reference proteome</keyword>
<evidence type="ECO:0000259" key="5">
    <source>
        <dbReference type="PROSITE" id="PS51891"/>
    </source>
</evidence>
<dbReference type="SUPFAM" id="SSF51316">
    <property type="entry name" value="Mss4-like"/>
    <property type="match status" value="1"/>
</dbReference>